<dbReference type="EMBL" id="CP043031">
    <property type="protein sequence ID" value="QEH93493.1"/>
    <property type="molecule type" value="Genomic_DNA"/>
</dbReference>
<keyword evidence="2" id="KW-0732">Signal</keyword>
<reference evidence="3 4" key="1">
    <citation type="submission" date="2019-08" db="EMBL/GenBank/DDBJ databases">
        <title>Dermacoccus abyssi strain HZAU 226, whole genome Nanopore sequencing project.</title>
        <authorList>
            <person name="Guo A."/>
            <person name="Zhang X."/>
            <person name="Ruan Y."/>
            <person name="Liu W."/>
            <person name="Chen Q."/>
            <person name="Gu L."/>
        </authorList>
    </citation>
    <scope>NUCLEOTIDE SEQUENCE [LARGE SCALE GENOMIC DNA]</scope>
    <source>
        <strain evidence="3 4">HZAU 226</strain>
    </source>
</reference>
<evidence type="ECO:0008006" key="5">
    <source>
        <dbReference type="Google" id="ProtNLM"/>
    </source>
</evidence>
<dbReference type="Proteomes" id="UP000323565">
    <property type="component" value="Chromosome"/>
</dbReference>
<evidence type="ECO:0000256" key="1">
    <source>
        <dbReference type="SAM" id="MobiDB-lite"/>
    </source>
</evidence>
<organism evidence="3 4">
    <name type="scientific">Dermacoccus abyssi</name>
    <dbReference type="NCBI Taxonomy" id="322596"/>
    <lineage>
        <taxon>Bacteria</taxon>
        <taxon>Bacillati</taxon>
        <taxon>Actinomycetota</taxon>
        <taxon>Actinomycetes</taxon>
        <taxon>Micrococcales</taxon>
        <taxon>Dermacoccaceae</taxon>
        <taxon>Dermacoccus</taxon>
    </lineage>
</organism>
<gene>
    <name evidence="3" type="ORF">FV141_08145</name>
</gene>
<evidence type="ECO:0000256" key="2">
    <source>
        <dbReference type="SAM" id="SignalP"/>
    </source>
</evidence>
<dbReference type="PROSITE" id="PS51257">
    <property type="entry name" value="PROKAR_LIPOPROTEIN"/>
    <property type="match status" value="1"/>
</dbReference>
<feature type="compositionally biased region" description="Low complexity" evidence="1">
    <location>
        <begin position="19"/>
        <end position="47"/>
    </location>
</feature>
<keyword evidence="4" id="KW-1185">Reference proteome</keyword>
<protein>
    <recommendedName>
        <fullName evidence="5">DUF4352 domain-containing protein</fullName>
    </recommendedName>
</protein>
<evidence type="ECO:0000313" key="4">
    <source>
        <dbReference type="Proteomes" id="UP000323565"/>
    </source>
</evidence>
<evidence type="ECO:0000313" key="3">
    <source>
        <dbReference type="EMBL" id="QEH93493.1"/>
    </source>
</evidence>
<feature type="chain" id="PRO_5046719296" description="DUF4352 domain-containing protein" evidence="2">
    <location>
        <begin position="22"/>
        <end position="193"/>
    </location>
</feature>
<name>A0ABX5Z9Q7_9MICO</name>
<accession>A0ABX5Z9Q7</accession>
<sequence length="193" mass="20516">MNRRLALAAAPLLLLAACSSGEGSSDPAPSSSSSSSPSERSQASSEQTEASVEEVETVPLGTEARVDKDGSPAYTINVTEFDPKIPVPYDDQAFLGLKAGHHWSRAKAKVCPTELSNVNWYMFFAIDTDGGTYPGIDQSFHDPFPGPLLPDLSDGIPKGPCRTGWVYIPVLDGAKVKTINYQDGGAAVDWAVE</sequence>
<proteinExistence type="predicted"/>
<feature type="region of interest" description="Disordered" evidence="1">
    <location>
        <begin position="19"/>
        <end position="68"/>
    </location>
</feature>
<feature type="signal peptide" evidence="2">
    <location>
        <begin position="1"/>
        <end position="21"/>
    </location>
</feature>